<comment type="caution">
    <text evidence="14">The sequence shown here is derived from an EMBL/GenBank/DDBJ whole genome shotgun (WGS) entry which is preliminary data.</text>
</comment>
<dbReference type="InterPro" id="IPR005311">
    <property type="entry name" value="PBP_dimer"/>
</dbReference>
<evidence type="ECO:0000313" key="14">
    <source>
        <dbReference type="EMBL" id="HIR61859.1"/>
    </source>
</evidence>
<dbReference type="AlphaFoldDB" id="A0A9D1DZ77"/>
<feature type="domain" description="Penicillin-binding protein transpeptidase" evidence="12">
    <location>
        <begin position="350"/>
        <end position="656"/>
    </location>
</feature>
<protein>
    <recommendedName>
        <fullName evidence="16">Penicillin-binding protein 2</fullName>
    </recommendedName>
</protein>
<accession>A0A9D1DZ77</accession>
<evidence type="ECO:0000256" key="5">
    <source>
        <dbReference type="ARBA" id="ARBA00022692"/>
    </source>
</evidence>
<dbReference type="GO" id="GO:0009252">
    <property type="term" value="P:peptidoglycan biosynthetic process"/>
    <property type="evidence" value="ECO:0007669"/>
    <property type="project" value="UniProtKB-KW"/>
</dbReference>
<dbReference type="Pfam" id="PF00905">
    <property type="entry name" value="Transpeptidase"/>
    <property type="match status" value="1"/>
</dbReference>
<reference evidence="14" key="2">
    <citation type="journal article" date="2021" name="PeerJ">
        <title>Extensive microbial diversity within the chicken gut microbiome revealed by metagenomics and culture.</title>
        <authorList>
            <person name="Gilroy R."/>
            <person name="Ravi A."/>
            <person name="Getino M."/>
            <person name="Pursley I."/>
            <person name="Horton D.L."/>
            <person name="Alikhan N.F."/>
            <person name="Baker D."/>
            <person name="Gharbi K."/>
            <person name="Hall N."/>
            <person name="Watson M."/>
            <person name="Adriaenssens E.M."/>
            <person name="Foster-Nyarko E."/>
            <person name="Jarju S."/>
            <person name="Secka A."/>
            <person name="Antonio M."/>
            <person name="Oren A."/>
            <person name="Chaudhuri R.R."/>
            <person name="La Ragione R."/>
            <person name="Hildebrand F."/>
            <person name="Pallen M.J."/>
        </authorList>
    </citation>
    <scope>NUCLEOTIDE SEQUENCE</scope>
    <source>
        <strain evidence="14">CHK189-12415</strain>
    </source>
</reference>
<evidence type="ECO:0000313" key="15">
    <source>
        <dbReference type="Proteomes" id="UP000824241"/>
    </source>
</evidence>
<dbReference type="SUPFAM" id="SSF56519">
    <property type="entry name" value="Penicillin binding protein dimerisation domain"/>
    <property type="match status" value="1"/>
</dbReference>
<keyword evidence="5 11" id="KW-0812">Transmembrane</keyword>
<organism evidence="14 15">
    <name type="scientific">Candidatus Faecivivens stercoravium</name>
    <dbReference type="NCBI Taxonomy" id="2840803"/>
    <lineage>
        <taxon>Bacteria</taxon>
        <taxon>Bacillati</taxon>
        <taxon>Bacillota</taxon>
        <taxon>Clostridia</taxon>
        <taxon>Eubacteriales</taxon>
        <taxon>Oscillospiraceae</taxon>
        <taxon>Oscillospiraceae incertae sedis</taxon>
        <taxon>Candidatus Faecivivens</taxon>
    </lineage>
</organism>
<keyword evidence="10" id="KW-0961">Cell wall biogenesis/degradation</keyword>
<dbReference type="GO" id="GO:0005886">
    <property type="term" value="C:plasma membrane"/>
    <property type="evidence" value="ECO:0007669"/>
    <property type="project" value="UniProtKB-SubCell"/>
</dbReference>
<evidence type="ECO:0000256" key="9">
    <source>
        <dbReference type="ARBA" id="ARBA00023136"/>
    </source>
</evidence>
<evidence type="ECO:0000256" key="11">
    <source>
        <dbReference type="SAM" id="Phobius"/>
    </source>
</evidence>
<dbReference type="InterPro" id="IPR036138">
    <property type="entry name" value="PBP_dimer_sf"/>
</dbReference>
<proteinExistence type="inferred from homology"/>
<dbReference type="InterPro" id="IPR001460">
    <property type="entry name" value="PCN-bd_Tpept"/>
</dbReference>
<evidence type="ECO:0000256" key="6">
    <source>
        <dbReference type="ARBA" id="ARBA00022960"/>
    </source>
</evidence>
<dbReference type="Pfam" id="PF03717">
    <property type="entry name" value="PBP_dimer"/>
    <property type="match status" value="1"/>
</dbReference>
<keyword evidence="9 11" id="KW-0472">Membrane</keyword>
<evidence type="ECO:0000256" key="3">
    <source>
        <dbReference type="ARBA" id="ARBA00007171"/>
    </source>
</evidence>
<feature type="domain" description="Penicillin-binding protein dimerisation" evidence="13">
    <location>
        <begin position="65"/>
        <end position="301"/>
    </location>
</feature>
<comment type="similarity">
    <text evidence="3">Belongs to the transpeptidase family.</text>
</comment>
<evidence type="ECO:0000256" key="2">
    <source>
        <dbReference type="ARBA" id="ARBA00004236"/>
    </source>
</evidence>
<dbReference type="GO" id="GO:0008360">
    <property type="term" value="P:regulation of cell shape"/>
    <property type="evidence" value="ECO:0007669"/>
    <property type="project" value="UniProtKB-KW"/>
</dbReference>
<evidence type="ECO:0000259" key="13">
    <source>
        <dbReference type="Pfam" id="PF03717"/>
    </source>
</evidence>
<feature type="transmembrane region" description="Helical" evidence="11">
    <location>
        <begin position="21"/>
        <end position="41"/>
    </location>
</feature>
<dbReference type="GO" id="GO:0008658">
    <property type="term" value="F:penicillin binding"/>
    <property type="evidence" value="ECO:0007669"/>
    <property type="project" value="InterPro"/>
</dbReference>
<evidence type="ECO:0000256" key="1">
    <source>
        <dbReference type="ARBA" id="ARBA00004167"/>
    </source>
</evidence>
<gene>
    <name evidence="14" type="ORF">IAB37_09825</name>
</gene>
<reference evidence="14" key="1">
    <citation type="submission" date="2020-10" db="EMBL/GenBank/DDBJ databases">
        <authorList>
            <person name="Gilroy R."/>
        </authorList>
    </citation>
    <scope>NUCLEOTIDE SEQUENCE</scope>
    <source>
        <strain evidence="14">CHK189-12415</strain>
    </source>
</reference>
<dbReference type="Gene3D" id="3.40.710.10">
    <property type="entry name" value="DD-peptidase/beta-lactamase superfamily"/>
    <property type="match status" value="1"/>
</dbReference>
<evidence type="ECO:0000259" key="12">
    <source>
        <dbReference type="Pfam" id="PF00905"/>
    </source>
</evidence>
<evidence type="ECO:0008006" key="16">
    <source>
        <dbReference type="Google" id="ProtNLM"/>
    </source>
</evidence>
<keyword evidence="4" id="KW-1003">Cell membrane</keyword>
<comment type="subcellular location">
    <subcellularLocation>
        <location evidence="2">Cell membrane</location>
    </subcellularLocation>
    <subcellularLocation>
        <location evidence="1">Membrane</location>
        <topology evidence="1">Single-pass membrane protein</topology>
    </subcellularLocation>
</comment>
<dbReference type="InterPro" id="IPR012338">
    <property type="entry name" value="Beta-lactam/transpept-like"/>
</dbReference>
<evidence type="ECO:0000256" key="10">
    <source>
        <dbReference type="ARBA" id="ARBA00023316"/>
    </source>
</evidence>
<evidence type="ECO:0000256" key="8">
    <source>
        <dbReference type="ARBA" id="ARBA00022989"/>
    </source>
</evidence>
<dbReference type="Proteomes" id="UP000824241">
    <property type="component" value="Unassembled WGS sequence"/>
</dbReference>
<evidence type="ECO:0000256" key="7">
    <source>
        <dbReference type="ARBA" id="ARBA00022984"/>
    </source>
</evidence>
<name>A0A9D1DZ77_9FIRM</name>
<dbReference type="EMBL" id="DVHA01000318">
    <property type="protein sequence ID" value="HIR61859.1"/>
    <property type="molecule type" value="Genomic_DNA"/>
</dbReference>
<dbReference type="SUPFAM" id="SSF56601">
    <property type="entry name" value="beta-lactamase/transpeptidase-like"/>
    <property type="match status" value="1"/>
</dbReference>
<sequence length="676" mass="73520">MPLQNLNLKPRPPKGKGIRRRLLGLSALSAVTAAVYLLSMMRIQIVDGARYLEETLSTTLSVIPVRAARGEILDRDGEALAENRTGMNIVFYYSFFPQERAAEQIAALIALCEENGESWYDPLPLNEDGTAFTEGSETSVEALREALGLSSYATADDCLYRLCERYGIEEEDPVLRRKIAGACYGMLVREFSLTNNEYTFAQDISLTTALQLKERSRELPGVDIAEEDIRSYPDGTTAPHLIGTVGSMSAEEWETYRDEGYQMSDFVGKFGIERYCESILRGTDGERTVEQGENGEILSEEETVSPQSGNSVSLTIDAGFQQRMQQLLEDYILSLRVTGDPETGGNAKGGAIAVLDARSGAVLALATYPSYDISTYYEDYSDLLAAENTPLINRAVDGLYRPGSTFKPVVAAAALGEGVISPADTVSCTGVYTYYDTVIEGNTFRPTCLGVHGEIALRDALRESCNIFFYDVGRRTGIDAINEYAENCGLGVSTGLELGGAVGTLTSPEYTESLGGTWTQGNVVQASIGQMDTMVSPLQMAVEAMTIANRGTRYKTYLIDEIRSYDGSELIEKTEPEVLSSFSMAESDFQAIMEGMVGVGLNITNPDYALDSLGYWVAVKTGTPQVTTDTTNSAAIAFAPAEDAEVAVAVMLEEGYGANRLIRGVLEAWEEEVREP</sequence>
<dbReference type="Gene3D" id="3.90.1310.10">
    <property type="entry name" value="Penicillin-binding protein 2a (Domain 2)"/>
    <property type="match status" value="1"/>
</dbReference>
<dbReference type="Gene3D" id="1.10.10.1230">
    <property type="entry name" value="Penicillin-binding protein, N-terminal non-catalytic domain, head sub-domain"/>
    <property type="match status" value="1"/>
</dbReference>
<keyword evidence="7" id="KW-0573">Peptidoglycan synthesis</keyword>
<evidence type="ECO:0000256" key="4">
    <source>
        <dbReference type="ARBA" id="ARBA00022475"/>
    </source>
</evidence>
<dbReference type="InterPro" id="IPR050515">
    <property type="entry name" value="Beta-lactam/transpept"/>
</dbReference>
<keyword evidence="6" id="KW-0133">Cell shape</keyword>
<dbReference type="GO" id="GO:0071972">
    <property type="term" value="F:peptidoglycan L,D-transpeptidase activity"/>
    <property type="evidence" value="ECO:0007669"/>
    <property type="project" value="TreeGrafter"/>
</dbReference>
<dbReference type="PANTHER" id="PTHR30627:SF2">
    <property type="entry name" value="PEPTIDOGLYCAN D,D-TRANSPEPTIDASE MRDA"/>
    <property type="match status" value="1"/>
</dbReference>
<dbReference type="PANTHER" id="PTHR30627">
    <property type="entry name" value="PEPTIDOGLYCAN D,D-TRANSPEPTIDASE"/>
    <property type="match status" value="1"/>
</dbReference>
<dbReference type="GO" id="GO:0071555">
    <property type="term" value="P:cell wall organization"/>
    <property type="evidence" value="ECO:0007669"/>
    <property type="project" value="UniProtKB-KW"/>
</dbReference>
<keyword evidence="8 11" id="KW-1133">Transmembrane helix</keyword>